<evidence type="ECO:0000256" key="6">
    <source>
        <dbReference type="ARBA" id="ARBA00022806"/>
    </source>
</evidence>
<keyword evidence="2" id="KW-0540">Nuclease</keyword>
<dbReference type="OrthoDB" id="306218at2759"/>
<dbReference type="InterPro" id="IPR014808">
    <property type="entry name" value="DNA_replication_fac_Dna2_N"/>
</dbReference>
<evidence type="ECO:0000259" key="11">
    <source>
        <dbReference type="Pfam" id="PF08696"/>
    </source>
</evidence>
<keyword evidence="6 12" id="KW-0347">Helicase</keyword>
<sequence>MLKMMSNIMKPMLAADDDEKIDVFAIEEMIIVVNHLVQHLTVFRMSSKMSKPTGKPTLAKGQKTLDRFFASKVANSSDNRDASSSGSKEPEKTKKAIKRNRPEESPEKIERFATKRHNKFGGLHKNDPITLDDTLPANLPTAAEPGIVDSYTERTVAPHRPSFRAQGELKSSIKVIHKLPPLNIVDDPAPKPPQPRFIQVPKNKARALQSRETAPTKTAAKSSPPKFAATSVRMMYGKANKRANSEDHTKNSGSDAEHEDGGNRSANVDNNNRNGAPKENVHHLVDKKSSGEPRSSPKSKGITRIVLQRSRPVVSPSLAQTEELAINHFDLFPVDKHESNENIDSSSRMEHESPVVPQAAVVSPEKAIKAARAVVNKSPLCLQNATAIVRKNRIEKKTDDDSCDSDDLFDNISSPVKNSTSIAHKESVPDMLHVKPRRDIVVLVVDRFVDGFESKPGANLLVGRVVRLDADKTEESRKGDADAKANTNDLMNKENGVGFYPGDTVYVILAGTWVTERFEPNTEVSVFGWFRGPVCRIDSSLGGMAVSRPEVLLTATTVAAGLFCPRKALLQQKFRKLDGPNANMLVGTVAHEVFQRAVSEKLQRSEIIAVTDEIFKRSSILHDICLLGTAPHELKAHVLKMVPHILSFIRGNCPGGRKDFRVRDVVDIEENIWCPRLGLKGKVDMTVELEIAAGESSVKQVLLYTLMMNEKLGVEQKALLPDNSKAVGVTRDQQGSSCGVGVLTYIQRGADSVLVKADKGSL</sequence>
<evidence type="ECO:0000256" key="5">
    <source>
        <dbReference type="ARBA" id="ARBA00022801"/>
    </source>
</evidence>
<evidence type="ECO:0000256" key="4">
    <source>
        <dbReference type="ARBA" id="ARBA00022741"/>
    </source>
</evidence>
<feature type="region of interest" description="Disordered" evidence="10">
    <location>
        <begin position="202"/>
        <end position="304"/>
    </location>
</feature>
<feature type="compositionally biased region" description="Polar residues" evidence="10">
    <location>
        <begin position="210"/>
        <end position="221"/>
    </location>
</feature>
<evidence type="ECO:0000256" key="10">
    <source>
        <dbReference type="SAM" id="MobiDB-lite"/>
    </source>
</evidence>
<dbReference type="InterPro" id="IPR051827">
    <property type="entry name" value="Cas4_exonuclease"/>
</dbReference>
<keyword evidence="8" id="KW-0408">Iron</keyword>
<comment type="caution">
    <text evidence="12">The sequence shown here is derived from an EMBL/GenBank/DDBJ whole genome shotgun (WGS) entry which is preliminary data.</text>
</comment>
<keyword evidence="3" id="KW-0479">Metal-binding</keyword>
<feature type="compositionally biased region" description="Low complexity" evidence="10">
    <location>
        <begin position="263"/>
        <end position="275"/>
    </location>
</feature>
<name>A0A1V9XKP4_9ACAR</name>
<comment type="cofactor">
    <cofactor evidence="1">
        <name>[4Fe-4S] cluster</name>
        <dbReference type="ChEBI" id="CHEBI:49883"/>
    </cofactor>
</comment>
<dbReference type="EMBL" id="MNPL01008731">
    <property type="protein sequence ID" value="OQR74110.1"/>
    <property type="molecule type" value="Genomic_DNA"/>
</dbReference>
<dbReference type="InParanoid" id="A0A1V9XKP4"/>
<evidence type="ECO:0000256" key="2">
    <source>
        <dbReference type="ARBA" id="ARBA00022722"/>
    </source>
</evidence>
<feature type="compositionally biased region" description="Basic and acidic residues" evidence="10">
    <location>
        <begin position="243"/>
        <end position="262"/>
    </location>
</feature>
<proteinExistence type="predicted"/>
<evidence type="ECO:0000313" key="12">
    <source>
        <dbReference type="EMBL" id="OQR74110.1"/>
    </source>
</evidence>
<dbReference type="STRING" id="418985.A0A1V9XKP4"/>
<dbReference type="GO" id="GO:0046872">
    <property type="term" value="F:metal ion binding"/>
    <property type="evidence" value="ECO:0007669"/>
    <property type="project" value="UniProtKB-KW"/>
</dbReference>
<dbReference type="GO" id="GO:0005524">
    <property type="term" value="F:ATP binding"/>
    <property type="evidence" value="ECO:0007669"/>
    <property type="project" value="UniProtKB-KW"/>
</dbReference>
<organism evidence="12 13">
    <name type="scientific">Tropilaelaps mercedesae</name>
    <dbReference type="NCBI Taxonomy" id="418985"/>
    <lineage>
        <taxon>Eukaryota</taxon>
        <taxon>Metazoa</taxon>
        <taxon>Ecdysozoa</taxon>
        <taxon>Arthropoda</taxon>
        <taxon>Chelicerata</taxon>
        <taxon>Arachnida</taxon>
        <taxon>Acari</taxon>
        <taxon>Parasitiformes</taxon>
        <taxon>Mesostigmata</taxon>
        <taxon>Gamasina</taxon>
        <taxon>Dermanyssoidea</taxon>
        <taxon>Laelapidae</taxon>
        <taxon>Tropilaelaps</taxon>
    </lineage>
</organism>
<evidence type="ECO:0000256" key="7">
    <source>
        <dbReference type="ARBA" id="ARBA00022840"/>
    </source>
</evidence>
<dbReference type="GO" id="GO:0004518">
    <property type="term" value="F:nuclease activity"/>
    <property type="evidence" value="ECO:0007669"/>
    <property type="project" value="UniProtKB-KW"/>
</dbReference>
<dbReference type="PANTHER" id="PTHR36531">
    <property type="entry name" value="CRISPR-ASSOCIATED EXONUCLEASE CAS4"/>
    <property type="match status" value="1"/>
</dbReference>
<dbReference type="AlphaFoldDB" id="A0A1V9XKP4"/>
<evidence type="ECO:0000313" key="13">
    <source>
        <dbReference type="Proteomes" id="UP000192247"/>
    </source>
</evidence>
<dbReference type="GO" id="GO:0051536">
    <property type="term" value="F:iron-sulfur cluster binding"/>
    <property type="evidence" value="ECO:0007669"/>
    <property type="project" value="UniProtKB-KW"/>
</dbReference>
<keyword evidence="4" id="KW-0547">Nucleotide-binding</keyword>
<accession>A0A1V9XKP4</accession>
<dbReference type="Proteomes" id="UP000192247">
    <property type="component" value="Unassembled WGS sequence"/>
</dbReference>
<reference evidence="12 13" key="1">
    <citation type="journal article" date="2017" name="Gigascience">
        <title>Draft genome of the honey bee ectoparasitic mite, Tropilaelaps mercedesae, is shaped by the parasitic life history.</title>
        <authorList>
            <person name="Dong X."/>
            <person name="Armstrong S.D."/>
            <person name="Xia D."/>
            <person name="Makepeace B.L."/>
            <person name="Darby A.C."/>
            <person name="Kadowaki T."/>
        </authorList>
    </citation>
    <scope>NUCLEOTIDE SEQUENCE [LARGE SCALE GENOMIC DNA]</scope>
    <source>
        <strain evidence="12">Wuxi-XJTLU</strain>
    </source>
</reference>
<keyword evidence="13" id="KW-1185">Reference proteome</keyword>
<keyword evidence="5" id="KW-0378">Hydrolase</keyword>
<evidence type="ECO:0000256" key="9">
    <source>
        <dbReference type="ARBA" id="ARBA00023014"/>
    </source>
</evidence>
<evidence type="ECO:0000256" key="1">
    <source>
        <dbReference type="ARBA" id="ARBA00001966"/>
    </source>
</evidence>
<feature type="compositionally biased region" description="Low complexity" evidence="10">
    <location>
        <begin position="74"/>
        <end position="87"/>
    </location>
</feature>
<feature type="region of interest" description="Disordered" evidence="10">
    <location>
        <begin position="72"/>
        <end position="109"/>
    </location>
</feature>
<dbReference type="PANTHER" id="PTHR36531:SF6">
    <property type="entry name" value="DNA REPLICATION ATP-DEPENDENT HELICASE_NUCLEASE DNA2"/>
    <property type="match status" value="1"/>
</dbReference>
<keyword evidence="9" id="KW-0411">Iron-sulfur</keyword>
<feature type="compositionally biased region" description="Basic and acidic residues" evidence="10">
    <location>
        <begin position="279"/>
        <end position="291"/>
    </location>
</feature>
<dbReference type="Pfam" id="PF08696">
    <property type="entry name" value="Dna2"/>
    <property type="match status" value="1"/>
</dbReference>
<gene>
    <name evidence="12" type="ORF">BIW11_09298</name>
</gene>
<feature type="compositionally biased region" description="Basic and acidic residues" evidence="10">
    <location>
        <begin position="88"/>
        <end position="109"/>
    </location>
</feature>
<dbReference type="GO" id="GO:0004386">
    <property type="term" value="F:helicase activity"/>
    <property type="evidence" value="ECO:0007669"/>
    <property type="project" value="UniProtKB-KW"/>
</dbReference>
<evidence type="ECO:0000256" key="8">
    <source>
        <dbReference type="ARBA" id="ARBA00023004"/>
    </source>
</evidence>
<feature type="domain" description="DNA replication factor Dna2 N-terminal" evidence="11">
    <location>
        <begin position="503"/>
        <end position="688"/>
    </location>
</feature>
<evidence type="ECO:0000256" key="3">
    <source>
        <dbReference type="ARBA" id="ARBA00022723"/>
    </source>
</evidence>
<protein>
    <submittedName>
        <fullName evidence="12">DNA2 helicase-like</fullName>
    </submittedName>
</protein>
<dbReference type="GO" id="GO:0016787">
    <property type="term" value="F:hydrolase activity"/>
    <property type="evidence" value="ECO:0007669"/>
    <property type="project" value="UniProtKB-KW"/>
</dbReference>
<keyword evidence="7" id="KW-0067">ATP-binding</keyword>